<feature type="transmembrane region" description="Helical" evidence="1">
    <location>
        <begin position="137"/>
        <end position="155"/>
    </location>
</feature>
<feature type="transmembrane region" description="Helical" evidence="1">
    <location>
        <begin position="91"/>
        <end position="116"/>
    </location>
</feature>
<reference evidence="2" key="2">
    <citation type="submission" date="2019-06" db="EMBL/GenBank/DDBJ databases">
        <title>Genomics analysis of Aphanomyces spp. identifies a new class of oomycete effector associated with host adaptation.</title>
        <authorList>
            <person name="Gaulin E."/>
        </authorList>
    </citation>
    <scope>NUCLEOTIDE SEQUENCE</scope>
    <source>
        <strain evidence="2">CBS 578.67</strain>
    </source>
</reference>
<keyword evidence="1" id="KW-0472">Membrane</keyword>
<proteinExistence type="predicted"/>
<evidence type="ECO:0000313" key="4">
    <source>
        <dbReference type="Proteomes" id="UP000332933"/>
    </source>
</evidence>
<keyword evidence="4" id="KW-1185">Reference proteome</keyword>
<sequence>MMPRSLLSDVDGRYEHASMLLVDIAALSLSAGMCFATCFAVFKWSNVFRDAGHGTTFMFFFSLCLWSTVMLIDTIAVFLHDRLDTYEDSVIFYASVAAEALFNAISMWFSLAVFEFRRRVLHPPRSLLASRTLMQRYCIAVFGVALALMATLTILDLLDLKYHAPDGADDQLAAWDLGYISWGTWGIRLTALLYAIFVALSLRCCVRRPSPHLHLTLNHQTKPPVQVPLALVVIVALFVVLNLPYLIVAPLQAYRDEVKDSVLDSAWALSIMKALTFASGAATSVIMGASIAGFDAFYAPHNERAKEGAPTGLRPPSFFVLADSGSCSSN</sequence>
<organism evidence="3 4">
    <name type="scientific">Aphanomyces stellatus</name>
    <dbReference type="NCBI Taxonomy" id="120398"/>
    <lineage>
        <taxon>Eukaryota</taxon>
        <taxon>Sar</taxon>
        <taxon>Stramenopiles</taxon>
        <taxon>Oomycota</taxon>
        <taxon>Saprolegniomycetes</taxon>
        <taxon>Saprolegniales</taxon>
        <taxon>Verrucalvaceae</taxon>
        <taxon>Aphanomyces</taxon>
    </lineage>
</organism>
<feature type="transmembrane region" description="Helical" evidence="1">
    <location>
        <begin position="267"/>
        <end position="294"/>
    </location>
</feature>
<gene>
    <name evidence="3" type="primary">Aste57867_10476</name>
    <name evidence="2" type="ORF">As57867_010436</name>
    <name evidence="3" type="ORF">ASTE57867_10476</name>
</gene>
<keyword evidence="1" id="KW-1133">Transmembrane helix</keyword>
<dbReference type="EMBL" id="VJMH01005211">
    <property type="protein sequence ID" value="KAF0698912.1"/>
    <property type="molecule type" value="Genomic_DNA"/>
</dbReference>
<dbReference type="EMBL" id="CAADRA010005232">
    <property type="protein sequence ID" value="VFT87350.1"/>
    <property type="molecule type" value="Genomic_DNA"/>
</dbReference>
<reference evidence="3 4" key="1">
    <citation type="submission" date="2019-03" db="EMBL/GenBank/DDBJ databases">
        <authorList>
            <person name="Gaulin E."/>
            <person name="Dumas B."/>
        </authorList>
    </citation>
    <scope>NUCLEOTIDE SEQUENCE [LARGE SCALE GENOMIC DNA]</scope>
    <source>
        <strain evidence="3">CBS 568.67</strain>
    </source>
</reference>
<feature type="transmembrane region" description="Helical" evidence="1">
    <location>
        <begin position="185"/>
        <end position="206"/>
    </location>
</feature>
<feature type="transmembrane region" description="Helical" evidence="1">
    <location>
        <begin position="54"/>
        <end position="79"/>
    </location>
</feature>
<accession>A0A485KRJ6</accession>
<feature type="transmembrane region" description="Helical" evidence="1">
    <location>
        <begin position="227"/>
        <end position="247"/>
    </location>
</feature>
<protein>
    <submittedName>
        <fullName evidence="3">Aste57867_10476 protein</fullName>
    </submittedName>
</protein>
<evidence type="ECO:0000313" key="2">
    <source>
        <dbReference type="EMBL" id="KAF0698912.1"/>
    </source>
</evidence>
<evidence type="ECO:0000256" key="1">
    <source>
        <dbReference type="SAM" id="Phobius"/>
    </source>
</evidence>
<keyword evidence="1" id="KW-0812">Transmembrane</keyword>
<feature type="transmembrane region" description="Helical" evidence="1">
    <location>
        <begin position="20"/>
        <end position="42"/>
    </location>
</feature>
<dbReference type="AlphaFoldDB" id="A0A485KRJ6"/>
<dbReference type="Proteomes" id="UP000332933">
    <property type="component" value="Unassembled WGS sequence"/>
</dbReference>
<evidence type="ECO:0000313" key="3">
    <source>
        <dbReference type="EMBL" id="VFT87350.1"/>
    </source>
</evidence>
<name>A0A485KRJ6_9STRA</name>